<accession>A0ABD5RYE6</accession>
<dbReference type="InterPro" id="IPR050811">
    <property type="entry name" value="Phosphate_ABC_transporter"/>
</dbReference>
<feature type="region of interest" description="Disordered" evidence="3">
    <location>
        <begin position="26"/>
        <end position="77"/>
    </location>
</feature>
<dbReference type="NCBIfam" id="TIGR01409">
    <property type="entry name" value="TAT_signal_seq"/>
    <property type="match status" value="1"/>
</dbReference>
<evidence type="ECO:0000313" key="6">
    <source>
        <dbReference type="Proteomes" id="UP001596328"/>
    </source>
</evidence>
<sequence>MTEQGSNEGVSRRKFIAAAGTVGAAGVAGCTSNPSSGGEGGSGSGGSGGSGGSENGSGSGSGNESGSDSGSGELSGTIDIAGSSTVFPLATAMAEEFRKEHSGVKINVQSTGSGGGFANHFCPGRTDFNNASRPIKEEEKASCENNDVNPVELNVATDALTVVVSPDNDFVDCLTVDQLKQFWSAESKPTKWSDVNSEWPDETIELFGPTDASGTFDYFSEAILGEEGPGHRTDYQATEQDRTIIQGVSNSEFAMGYLGYAYYSENKDAVKALAIDDGDGTCVTPSLETAKTGKYKPLSRPLFTYPAREALAEEHVAEFAKFWIENSTSTELVAEQVGYVPLDDEQQKEQMQKLEQAISEAQGN</sequence>
<proteinExistence type="predicted"/>
<dbReference type="PANTHER" id="PTHR30570">
    <property type="entry name" value="PERIPLASMIC PHOSPHATE BINDING COMPONENT OF PHOSPHATE ABC TRANSPORTER"/>
    <property type="match status" value="1"/>
</dbReference>
<gene>
    <name evidence="5" type="ORF">ACFQE1_06060</name>
</gene>
<feature type="compositionally biased region" description="Low complexity" evidence="3">
    <location>
        <begin position="64"/>
        <end position="76"/>
    </location>
</feature>
<dbReference type="SUPFAM" id="SSF53850">
    <property type="entry name" value="Periplasmic binding protein-like II"/>
    <property type="match status" value="1"/>
</dbReference>
<dbReference type="Proteomes" id="UP001596328">
    <property type="component" value="Unassembled WGS sequence"/>
</dbReference>
<evidence type="ECO:0000256" key="3">
    <source>
        <dbReference type="SAM" id="MobiDB-lite"/>
    </source>
</evidence>
<feature type="domain" description="PBP" evidence="4">
    <location>
        <begin position="70"/>
        <end position="324"/>
    </location>
</feature>
<evidence type="ECO:0000256" key="1">
    <source>
        <dbReference type="ARBA" id="ARBA00022448"/>
    </source>
</evidence>
<organism evidence="5 6">
    <name type="scientific">Halobium palmae</name>
    <dbReference type="NCBI Taxonomy" id="1776492"/>
    <lineage>
        <taxon>Archaea</taxon>
        <taxon>Methanobacteriati</taxon>
        <taxon>Methanobacteriota</taxon>
        <taxon>Stenosarchaea group</taxon>
        <taxon>Halobacteria</taxon>
        <taxon>Halobacteriales</taxon>
        <taxon>Haloferacaceae</taxon>
        <taxon>Halobium</taxon>
    </lineage>
</organism>
<dbReference type="AlphaFoldDB" id="A0ABD5RYE6"/>
<dbReference type="InterPro" id="IPR011862">
    <property type="entry name" value="Phos-bd"/>
</dbReference>
<reference evidence="5 6" key="1">
    <citation type="journal article" date="2019" name="Int. J. Syst. Evol. Microbiol.">
        <title>The Global Catalogue of Microorganisms (GCM) 10K type strain sequencing project: providing services to taxonomists for standard genome sequencing and annotation.</title>
        <authorList>
            <consortium name="The Broad Institute Genomics Platform"/>
            <consortium name="The Broad Institute Genome Sequencing Center for Infectious Disease"/>
            <person name="Wu L."/>
            <person name="Ma J."/>
        </authorList>
    </citation>
    <scope>NUCLEOTIDE SEQUENCE [LARGE SCALE GENOMIC DNA]</scope>
    <source>
        <strain evidence="5 6">NBRC 111368</strain>
    </source>
</reference>
<dbReference type="NCBIfam" id="TIGR02136">
    <property type="entry name" value="ptsS_2"/>
    <property type="match status" value="1"/>
</dbReference>
<dbReference type="EMBL" id="JBHSWU010000072">
    <property type="protein sequence ID" value="MFC6723943.1"/>
    <property type="molecule type" value="Genomic_DNA"/>
</dbReference>
<dbReference type="Gene3D" id="3.40.190.10">
    <property type="entry name" value="Periplasmic binding protein-like II"/>
    <property type="match status" value="2"/>
</dbReference>
<dbReference type="InterPro" id="IPR024370">
    <property type="entry name" value="PBP_domain"/>
</dbReference>
<dbReference type="PANTHER" id="PTHR30570:SF1">
    <property type="entry name" value="PHOSPHATE-BINDING PROTEIN PSTS"/>
    <property type="match status" value="1"/>
</dbReference>
<dbReference type="InterPro" id="IPR019546">
    <property type="entry name" value="TAT_signal_bac_arc"/>
</dbReference>
<dbReference type="PROSITE" id="PS51318">
    <property type="entry name" value="TAT"/>
    <property type="match status" value="1"/>
</dbReference>
<keyword evidence="2" id="KW-0732">Signal</keyword>
<evidence type="ECO:0000256" key="2">
    <source>
        <dbReference type="ARBA" id="ARBA00022729"/>
    </source>
</evidence>
<dbReference type="Pfam" id="PF12849">
    <property type="entry name" value="PBP_like_2"/>
    <property type="match status" value="1"/>
</dbReference>
<name>A0ABD5RYE6_9EURY</name>
<comment type="caution">
    <text evidence="5">The sequence shown here is derived from an EMBL/GenBank/DDBJ whole genome shotgun (WGS) entry which is preliminary data.</text>
</comment>
<keyword evidence="6" id="KW-1185">Reference proteome</keyword>
<feature type="compositionally biased region" description="Gly residues" evidence="3">
    <location>
        <begin position="37"/>
        <end position="63"/>
    </location>
</feature>
<protein>
    <submittedName>
        <fullName evidence="5">PstS family phosphate ABC transporter substrate-binding protein</fullName>
    </submittedName>
</protein>
<evidence type="ECO:0000313" key="5">
    <source>
        <dbReference type="EMBL" id="MFC6723943.1"/>
    </source>
</evidence>
<keyword evidence="1" id="KW-0813">Transport</keyword>
<dbReference type="InterPro" id="IPR006311">
    <property type="entry name" value="TAT_signal"/>
</dbReference>
<evidence type="ECO:0000259" key="4">
    <source>
        <dbReference type="Pfam" id="PF12849"/>
    </source>
</evidence>
<dbReference type="CDD" id="cd13654">
    <property type="entry name" value="PBP2_phosphate_like_2"/>
    <property type="match status" value="1"/>
</dbReference>